<dbReference type="Gene3D" id="1.10.3520.10">
    <property type="entry name" value="Glycolipid transfer protein"/>
    <property type="match status" value="1"/>
</dbReference>
<evidence type="ECO:0000259" key="2">
    <source>
        <dbReference type="Pfam" id="PF08718"/>
    </source>
</evidence>
<dbReference type="FunFam" id="1.10.3520.10:FF:000001">
    <property type="entry name" value="Pleckstrin domain-containing family A member 8"/>
    <property type="match status" value="1"/>
</dbReference>
<dbReference type="AlphaFoldDB" id="A0A250XHE8"/>
<comment type="caution">
    <text evidence="3">The sequence shown here is derived from an EMBL/GenBank/DDBJ whole genome shotgun (WGS) entry which is preliminary data.</text>
</comment>
<dbReference type="GO" id="GO:0005829">
    <property type="term" value="C:cytosol"/>
    <property type="evidence" value="ECO:0007669"/>
    <property type="project" value="TreeGrafter"/>
</dbReference>
<dbReference type="InterPro" id="IPR036497">
    <property type="entry name" value="GLTP_sf"/>
</dbReference>
<keyword evidence="1" id="KW-0813">Transport</keyword>
<evidence type="ECO:0000256" key="1">
    <source>
        <dbReference type="ARBA" id="ARBA00022448"/>
    </source>
</evidence>
<dbReference type="PANTHER" id="PTHR10219">
    <property type="entry name" value="GLYCOLIPID TRANSFER PROTEIN-RELATED"/>
    <property type="match status" value="1"/>
</dbReference>
<evidence type="ECO:0000313" key="3">
    <source>
        <dbReference type="EMBL" id="GAX82505.1"/>
    </source>
</evidence>
<dbReference type="PANTHER" id="PTHR10219:SF25">
    <property type="entry name" value="PLECKSTRIN HOMOLOGY DOMAIN-CONTAINING FAMILY A MEMBER 8"/>
    <property type="match status" value="1"/>
</dbReference>
<proteinExistence type="predicted"/>
<reference evidence="3 4" key="1">
    <citation type="submission" date="2017-08" db="EMBL/GenBank/DDBJ databases">
        <title>Acidophilic green algal genome provides insights into adaptation to an acidic environment.</title>
        <authorList>
            <person name="Hirooka S."/>
            <person name="Hirose Y."/>
            <person name="Kanesaki Y."/>
            <person name="Higuchi S."/>
            <person name="Fujiwara T."/>
            <person name="Onuma R."/>
            <person name="Era A."/>
            <person name="Ohbayashi R."/>
            <person name="Uzuka A."/>
            <person name="Nozaki H."/>
            <person name="Yoshikawa H."/>
            <person name="Miyagishima S.Y."/>
        </authorList>
    </citation>
    <scope>NUCLEOTIDE SEQUENCE [LARGE SCALE GENOMIC DNA]</scope>
    <source>
        <strain evidence="3 4">NIES-2499</strain>
    </source>
</reference>
<dbReference type="OrthoDB" id="205255at2759"/>
<organism evidence="3 4">
    <name type="scientific">Chlamydomonas eustigma</name>
    <dbReference type="NCBI Taxonomy" id="1157962"/>
    <lineage>
        <taxon>Eukaryota</taxon>
        <taxon>Viridiplantae</taxon>
        <taxon>Chlorophyta</taxon>
        <taxon>core chlorophytes</taxon>
        <taxon>Chlorophyceae</taxon>
        <taxon>CS clade</taxon>
        <taxon>Chlamydomonadales</taxon>
        <taxon>Chlamydomonadaceae</taxon>
        <taxon>Chlamydomonas</taxon>
    </lineage>
</organism>
<feature type="domain" description="Glycolipid transfer protein" evidence="2">
    <location>
        <begin position="22"/>
        <end position="164"/>
    </location>
</feature>
<dbReference type="Pfam" id="PF08718">
    <property type="entry name" value="GLTP"/>
    <property type="match status" value="1"/>
</dbReference>
<gene>
    <name evidence="3" type="ORF">CEUSTIGMA_g9932.t1</name>
</gene>
<dbReference type="GO" id="GO:0016020">
    <property type="term" value="C:membrane"/>
    <property type="evidence" value="ECO:0007669"/>
    <property type="project" value="TreeGrafter"/>
</dbReference>
<dbReference type="InterPro" id="IPR014830">
    <property type="entry name" value="Glycolipid_transfer_prot_dom"/>
</dbReference>
<evidence type="ECO:0000313" key="4">
    <source>
        <dbReference type="Proteomes" id="UP000232323"/>
    </source>
</evidence>
<name>A0A250XHE8_9CHLO</name>
<dbReference type="EMBL" id="BEGY01000081">
    <property type="protein sequence ID" value="GAX82505.1"/>
    <property type="molecule type" value="Genomic_DNA"/>
</dbReference>
<sequence length="204" mass="22788">MTSALAQATSQIPEIKSTDGFIQTEKFLAVCRLVIPVIDNLGTAFTLVRSDINGNIQRLADRATQDPDRMMRLFALVQDEIVRGRQHESNSVTKGLLWLKRAMEFTVDILKRLRDQPADADIGQLVTDAYTETLLKFHGFVASSAFYLAFKFLPTREYVITSMGASPGANVQSELDAFVTSFTPILTEIHMFLVENNLDDPTKV</sequence>
<dbReference type="STRING" id="1157962.A0A250XHE8"/>
<dbReference type="SUPFAM" id="SSF110004">
    <property type="entry name" value="Glycolipid transfer protein, GLTP"/>
    <property type="match status" value="1"/>
</dbReference>
<dbReference type="GO" id="GO:1902387">
    <property type="term" value="F:ceramide 1-phosphate binding"/>
    <property type="evidence" value="ECO:0007669"/>
    <property type="project" value="TreeGrafter"/>
</dbReference>
<dbReference type="Proteomes" id="UP000232323">
    <property type="component" value="Unassembled WGS sequence"/>
</dbReference>
<protein>
    <recommendedName>
        <fullName evidence="2">Glycolipid transfer protein domain-containing protein</fullName>
    </recommendedName>
</protein>
<keyword evidence="4" id="KW-1185">Reference proteome</keyword>
<dbReference type="GO" id="GO:1902388">
    <property type="term" value="F:ceramide 1-phosphate transfer activity"/>
    <property type="evidence" value="ECO:0007669"/>
    <property type="project" value="TreeGrafter"/>
</dbReference>
<accession>A0A250XHE8</accession>